<dbReference type="EMBL" id="JACJHR010000165">
    <property type="protein sequence ID" value="MBB2506311.1"/>
    <property type="molecule type" value="Genomic_DNA"/>
</dbReference>
<dbReference type="Proteomes" id="UP000550260">
    <property type="component" value="Unassembled WGS sequence"/>
</dbReference>
<accession>A0A8E2B9N1</accession>
<dbReference type="RefSeq" id="WP_183127889.1">
    <property type="nucleotide sequence ID" value="NZ_JACJHR010000165.1"/>
</dbReference>
<comment type="caution">
    <text evidence="1">The sequence shown here is derived from an EMBL/GenBank/DDBJ whole genome shotgun (WGS) entry which is preliminary data.</text>
</comment>
<reference evidence="1 2" key="1">
    <citation type="submission" date="2020-08" db="EMBL/GenBank/DDBJ databases">
        <title>Amycolatopsis echigonensis JCM 21831.</title>
        <authorList>
            <person name="Tedsree N."/>
            <person name="Kuncharoen N."/>
            <person name="Likhitwitayawuid K."/>
            <person name="Tanasupawat S."/>
        </authorList>
    </citation>
    <scope>NUCLEOTIDE SEQUENCE [LARGE SCALE GENOMIC DNA]</scope>
    <source>
        <strain evidence="1 2">JCM 21831</strain>
    </source>
</reference>
<organism evidence="1 2">
    <name type="scientific">Amycolatopsis echigonensis</name>
    <dbReference type="NCBI Taxonomy" id="2576905"/>
    <lineage>
        <taxon>Bacteria</taxon>
        <taxon>Bacillati</taxon>
        <taxon>Actinomycetota</taxon>
        <taxon>Actinomycetes</taxon>
        <taxon>Pseudonocardiales</taxon>
        <taxon>Pseudonocardiaceae</taxon>
        <taxon>Amycolatopsis</taxon>
    </lineage>
</organism>
<gene>
    <name evidence="1" type="ORF">H5411_45300</name>
</gene>
<evidence type="ECO:0000313" key="1">
    <source>
        <dbReference type="EMBL" id="MBB2506311.1"/>
    </source>
</evidence>
<sequence length="122" mass="13714">MPAAARRVLDAVESSELLSVYYESGHVYSGGRICKRKSRVVPFQNWRFMDFQNTKVDQEKPFGLLSSTEIHHRIGADGDNSLFHWVSRHYNDGWLICDDGAGEIADFLHIGPDGTRVCPGFG</sequence>
<evidence type="ECO:0000313" key="2">
    <source>
        <dbReference type="Proteomes" id="UP000550260"/>
    </source>
</evidence>
<proteinExistence type="predicted"/>
<name>A0A8E2B9N1_9PSEU</name>
<protein>
    <submittedName>
        <fullName evidence="1">Uncharacterized protein</fullName>
    </submittedName>
</protein>
<dbReference type="AlphaFoldDB" id="A0A8E2B9N1"/>